<evidence type="ECO:0000313" key="3">
    <source>
        <dbReference type="Proteomes" id="UP001519460"/>
    </source>
</evidence>
<feature type="compositionally biased region" description="Polar residues" evidence="1">
    <location>
        <begin position="92"/>
        <end position="101"/>
    </location>
</feature>
<name>A0ABD0KRR7_9CAEN</name>
<dbReference type="AlphaFoldDB" id="A0ABD0KRR7"/>
<feature type="region of interest" description="Disordered" evidence="1">
    <location>
        <begin position="72"/>
        <end position="108"/>
    </location>
</feature>
<comment type="caution">
    <text evidence="2">The sequence shown here is derived from an EMBL/GenBank/DDBJ whole genome shotgun (WGS) entry which is preliminary data.</text>
</comment>
<sequence>MLVQILRNPTSDLVSKAQPVLSYSTTLRRELLDYLSERATRLPLGASYPTTFGRELPDYLWERATRLSQEEAGRHLQDLESTAAREEKSGVTKPTPSTWDASNRDGRSQMLEGGVFREGRERQEAPPTSDDVVFYVLSAYPSVDRLTGAPDEYKQSYRLTNTPATEDHVTRYTTFAPPGAAGVCLRSWRLPSPPELLQSSDGLSSAESVMLSSDWLSGCVTSVSRPVCRAGIVSRYHVVFLDLSRHSSHPPLPVIRGALKWLQPSDVGQQGGWTNLVRKQKQRGLDLT</sequence>
<dbReference type="EMBL" id="JACVVK020000134">
    <property type="protein sequence ID" value="KAK7489787.1"/>
    <property type="molecule type" value="Genomic_DNA"/>
</dbReference>
<accession>A0ABD0KRR7</accession>
<reference evidence="2 3" key="1">
    <citation type="journal article" date="2023" name="Sci. Data">
        <title>Genome assembly of the Korean intertidal mud-creeper Batillaria attramentaria.</title>
        <authorList>
            <person name="Patra A.K."/>
            <person name="Ho P.T."/>
            <person name="Jun S."/>
            <person name="Lee S.J."/>
            <person name="Kim Y."/>
            <person name="Won Y.J."/>
        </authorList>
    </citation>
    <scope>NUCLEOTIDE SEQUENCE [LARGE SCALE GENOMIC DNA]</scope>
    <source>
        <strain evidence="2">Wonlab-2016</strain>
    </source>
</reference>
<dbReference type="Proteomes" id="UP001519460">
    <property type="component" value="Unassembled WGS sequence"/>
</dbReference>
<feature type="non-terminal residue" evidence="2">
    <location>
        <position position="288"/>
    </location>
</feature>
<proteinExistence type="predicted"/>
<keyword evidence="3" id="KW-1185">Reference proteome</keyword>
<protein>
    <submittedName>
        <fullName evidence="2">Uncharacterized protein</fullName>
    </submittedName>
</protein>
<evidence type="ECO:0000256" key="1">
    <source>
        <dbReference type="SAM" id="MobiDB-lite"/>
    </source>
</evidence>
<gene>
    <name evidence="2" type="ORF">BaRGS_00018969</name>
</gene>
<evidence type="ECO:0000313" key="2">
    <source>
        <dbReference type="EMBL" id="KAK7489787.1"/>
    </source>
</evidence>
<feature type="compositionally biased region" description="Basic and acidic residues" evidence="1">
    <location>
        <begin position="72"/>
        <end position="90"/>
    </location>
</feature>
<organism evidence="2 3">
    <name type="scientific">Batillaria attramentaria</name>
    <dbReference type="NCBI Taxonomy" id="370345"/>
    <lineage>
        <taxon>Eukaryota</taxon>
        <taxon>Metazoa</taxon>
        <taxon>Spiralia</taxon>
        <taxon>Lophotrochozoa</taxon>
        <taxon>Mollusca</taxon>
        <taxon>Gastropoda</taxon>
        <taxon>Caenogastropoda</taxon>
        <taxon>Sorbeoconcha</taxon>
        <taxon>Cerithioidea</taxon>
        <taxon>Batillariidae</taxon>
        <taxon>Batillaria</taxon>
    </lineage>
</organism>